<keyword evidence="14" id="KW-1185">Reference proteome</keyword>
<keyword evidence="5" id="KW-0560">Oxidoreductase</keyword>
<dbReference type="GO" id="GO:0034599">
    <property type="term" value="P:cellular response to oxidative stress"/>
    <property type="evidence" value="ECO:0007669"/>
    <property type="project" value="TreeGrafter"/>
</dbReference>
<keyword evidence="4" id="KW-0049">Antioxidant</keyword>
<keyword evidence="3" id="KW-0575">Peroxidase</keyword>
<dbReference type="AlphaFoldDB" id="A0A163A6X5"/>
<sequence length="220" mass="24745">MKTMTIPSYREGLKELKENTSRMLSAHAGDVFNLDAEGLRKEHTSILKLQVGEKAPNFTLLNTFNECINLYNVLQTKRVVLTFYRGTWCPYCNLILSQYQTVLPEIEKAGATLIAISPQTPDESLNIKEKNALQFEVLSDNGNIVSKEFTTIHKNPKKSLDKMTELGYNYDSYYSDEGSAIPIPATFIIEKNGTVSFTKTEGGDYRNRVESSDIIAALNK</sequence>
<evidence type="ECO:0000313" key="13">
    <source>
        <dbReference type="EMBL" id="KZS40309.1"/>
    </source>
</evidence>
<evidence type="ECO:0000313" key="14">
    <source>
        <dbReference type="Proteomes" id="UP000076715"/>
    </source>
</evidence>
<dbReference type="SUPFAM" id="SSF52833">
    <property type="entry name" value="Thioredoxin-like"/>
    <property type="match status" value="1"/>
</dbReference>
<dbReference type="InterPro" id="IPR036249">
    <property type="entry name" value="Thioredoxin-like_sf"/>
</dbReference>
<keyword evidence="7" id="KW-0676">Redox-active center</keyword>
<evidence type="ECO:0000256" key="3">
    <source>
        <dbReference type="ARBA" id="ARBA00022559"/>
    </source>
</evidence>
<dbReference type="Gene3D" id="3.40.30.10">
    <property type="entry name" value="Glutaredoxin"/>
    <property type="match status" value="1"/>
</dbReference>
<dbReference type="GO" id="GO:0045454">
    <property type="term" value="P:cell redox homeostasis"/>
    <property type="evidence" value="ECO:0007669"/>
    <property type="project" value="TreeGrafter"/>
</dbReference>
<protein>
    <recommendedName>
        <fullName evidence="2">thioredoxin-dependent peroxiredoxin</fullName>
        <ecNumber evidence="2">1.11.1.24</ecNumber>
    </recommendedName>
    <alternativeName>
        <fullName evidence="8">Thioredoxin peroxidase</fullName>
    </alternativeName>
    <alternativeName>
        <fullName evidence="10">Thioredoxin-dependent peroxiredoxin Bcp</fullName>
    </alternativeName>
</protein>
<comment type="catalytic activity">
    <reaction evidence="11">
        <text>a hydroperoxide + [thioredoxin]-dithiol = an alcohol + [thioredoxin]-disulfide + H2O</text>
        <dbReference type="Rhea" id="RHEA:62620"/>
        <dbReference type="Rhea" id="RHEA-COMP:10698"/>
        <dbReference type="Rhea" id="RHEA-COMP:10700"/>
        <dbReference type="ChEBI" id="CHEBI:15377"/>
        <dbReference type="ChEBI" id="CHEBI:29950"/>
        <dbReference type="ChEBI" id="CHEBI:30879"/>
        <dbReference type="ChEBI" id="CHEBI:35924"/>
        <dbReference type="ChEBI" id="CHEBI:50058"/>
        <dbReference type="EC" id="1.11.1.24"/>
    </reaction>
</comment>
<dbReference type="STRING" id="1642818.AWE51_04960"/>
<dbReference type="PANTHER" id="PTHR42801">
    <property type="entry name" value="THIOREDOXIN-DEPENDENT PEROXIDE REDUCTASE"/>
    <property type="match status" value="1"/>
</dbReference>
<dbReference type="InterPro" id="IPR000866">
    <property type="entry name" value="AhpC/TSA"/>
</dbReference>
<dbReference type="RefSeq" id="WP_066313777.1">
    <property type="nucleotide sequence ID" value="NZ_CANLSS010000018.1"/>
</dbReference>
<evidence type="ECO:0000256" key="11">
    <source>
        <dbReference type="ARBA" id="ARBA00049091"/>
    </source>
</evidence>
<feature type="domain" description="Thioredoxin" evidence="12">
    <location>
        <begin position="49"/>
        <end position="220"/>
    </location>
</feature>
<evidence type="ECO:0000256" key="1">
    <source>
        <dbReference type="ARBA" id="ARBA00003330"/>
    </source>
</evidence>
<keyword evidence="6" id="KW-1015">Disulfide bond</keyword>
<dbReference type="PROSITE" id="PS51352">
    <property type="entry name" value="THIOREDOXIN_2"/>
    <property type="match status" value="1"/>
</dbReference>
<evidence type="ECO:0000256" key="9">
    <source>
        <dbReference type="ARBA" id="ARBA00038489"/>
    </source>
</evidence>
<gene>
    <name evidence="13" type="ORF">AWE51_04960</name>
</gene>
<dbReference type="InterPro" id="IPR050924">
    <property type="entry name" value="Peroxiredoxin_BCP/PrxQ"/>
</dbReference>
<comment type="caution">
    <text evidence="13">The sequence shown here is derived from an EMBL/GenBank/DDBJ whole genome shotgun (WGS) entry which is preliminary data.</text>
</comment>
<evidence type="ECO:0000259" key="12">
    <source>
        <dbReference type="PROSITE" id="PS51352"/>
    </source>
</evidence>
<name>A0A163A6X5_9FLAO</name>
<evidence type="ECO:0000256" key="7">
    <source>
        <dbReference type="ARBA" id="ARBA00023284"/>
    </source>
</evidence>
<dbReference type="Proteomes" id="UP000076715">
    <property type="component" value="Unassembled WGS sequence"/>
</dbReference>
<evidence type="ECO:0000256" key="10">
    <source>
        <dbReference type="ARBA" id="ARBA00042639"/>
    </source>
</evidence>
<comment type="similarity">
    <text evidence="9">Belongs to the peroxiredoxin family. BCP/PrxQ subfamily.</text>
</comment>
<dbReference type="CDD" id="cd02970">
    <property type="entry name" value="PRX_like2"/>
    <property type="match status" value="1"/>
</dbReference>
<dbReference type="PANTHER" id="PTHR42801:SF7">
    <property type="entry name" value="SLL1159 PROTEIN"/>
    <property type="match status" value="1"/>
</dbReference>
<organism evidence="13 14">
    <name type="scientific">Aquimarina aggregata</name>
    <dbReference type="NCBI Taxonomy" id="1642818"/>
    <lineage>
        <taxon>Bacteria</taxon>
        <taxon>Pseudomonadati</taxon>
        <taxon>Bacteroidota</taxon>
        <taxon>Flavobacteriia</taxon>
        <taxon>Flavobacteriales</taxon>
        <taxon>Flavobacteriaceae</taxon>
        <taxon>Aquimarina</taxon>
    </lineage>
</organism>
<dbReference type="OrthoDB" id="9809746at2"/>
<evidence type="ECO:0000256" key="6">
    <source>
        <dbReference type="ARBA" id="ARBA00023157"/>
    </source>
</evidence>
<evidence type="ECO:0000256" key="2">
    <source>
        <dbReference type="ARBA" id="ARBA00013017"/>
    </source>
</evidence>
<proteinExistence type="inferred from homology"/>
<dbReference type="GO" id="GO:0008379">
    <property type="term" value="F:thioredoxin peroxidase activity"/>
    <property type="evidence" value="ECO:0007669"/>
    <property type="project" value="TreeGrafter"/>
</dbReference>
<dbReference type="EC" id="1.11.1.24" evidence="2"/>
<evidence type="ECO:0000256" key="5">
    <source>
        <dbReference type="ARBA" id="ARBA00023002"/>
    </source>
</evidence>
<dbReference type="EMBL" id="LQRT01000013">
    <property type="protein sequence ID" value="KZS40309.1"/>
    <property type="molecule type" value="Genomic_DNA"/>
</dbReference>
<dbReference type="GO" id="GO:0005737">
    <property type="term" value="C:cytoplasm"/>
    <property type="evidence" value="ECO:0007669"/>
    <property type="project" value="TreeGrafter"/>
</dbReference>
<dbReference type="Pfam" id="PF00578">
    <property type="entry name" value="AhpC-TSA"/>
    <property type="match status" value="1"/>
</dbReference>
<evidence type="ECO:0000256" key="8">
    <source>
        <dbReference type="ARBA" id="ARBA00032824"/>
    </source>
</evidence>
<reference evidence="13 14" key="1">
    <citation type="submission" date="2016-01" db="EMBL/GenBank/DDBJ databases">
        <title>The draft genome sequence of Aquimarina sp. RZW4-3-2.</title>
        <authorList>
            <person name="Wang Y."/>
        </authorList>
    </citation>
    <scope>NUCLEOTIDE SEQUENCE [LARGE SCALE GENOMIC DNA]</scope>
    <source>
        <strain evidence="13 14">RZW4-3-2</strain>
    </source>
</reference>
<evidence type="ECO:0000256" key="4">
    <source>
        <dbReference type="ARBA" id="ARBA00022862"/>
    </source>
</evidence>
<dbReference type="InterPro" id="IPR013766">
    <property type="entry name" value="Thioredoxin_domain"/>
</dbReference>
<accession>A0A163A6X5</accession>
<comment type="function">
    <text evidence="1">Thiol-specific peroxidase that catalyzes the reduction of hydrogen peroxide and organic hydroperoxides to water and alcohols, respectively. Plays a role in cell protection against oxidative stress by detoxifying peroxides and as sensor of hydrogen peroxide-mediated signaling events.</text>
</comment>